<organism evidence="1 2">
    <name type="scientific">Helicocarpus griseus UAMH5409</name>
    <dbReference type="NCBI Taxonomy" id="1447875"/>
    <lineage>
        <taxon>Eukaryota</taxon>
        <taxon>Fungi</taxon>
        <taxon>Dikarya</taxon>
        <taxon>Ascomycota</taxon>
        <taxon>Pezizomycotina</taxon>
        <taxon>Eurotiomycetes</taxon>
        <taxon>Eurotiomycetidae</taxon>
        <taxon>Onygenales</taxon>
        <taxon>Ajellomycetaceae</taxon>
        <taxon>Helicocarpus</taxon>
    </lineage>
</organism>
<dbReference type="EMBL" id="PDNB01000016">
    <property type="protein sequence ID" value="PGH16551.1"/>
    <property type="molecule type" value="Genomic_DNA"/>
</dbReference>
<name>A0A2B7Y6B5_9EURO</name>
<proteinExistence type="predicted"/>
<dbReference type="Proteomes" id="UP000223968">
    <property type="component" value="Unassembled WGS sequence"/>
</dbReference>
<comment type="caution">
    <text evidence="1">The sequence shown here is derived from an EMBL/GenBank/DDBJ whole genome shotgun (WGS) entry which is preliminary data.</text>
</comment>
<evidence type="ECO:0000313" key="1">
    <source>
        <dbReference type="EMBL" id="PGH16551.1"/>
    </source>
</evidence>
<accession>A0A2B7Y6B5</accession>
<protein>
    <submittedName>
        <fullName evidence="1">Uncharacterized protein</fullName>
    </submittedName>
</protein>
<evidence type="ECO:0000313" key="2">
    <source>
        <dbReference type="Proteomes" id="UP000223968"/>
    </source>
</evidence>
<sequence>MASSVLGTAPATKQGSITGMSRRTLPAYGMLPLIGLWRVDLSGAAESAYDDASPIRVDRNRRARLVHLWSPAPTAMDGGRDGYIIRLIMHGHGAKLSLYAGSTCQPAEQCMAAAAAAAAAADIRVAIVDIIVVSCEQRKYYHSIYLDFNLQIIPASKQIRMQRQHQLTHIYTDHTDAVHNGSGRSRRVPGVSFIDVYALANSSSSSNNNNNGGDCHGSSAR</sequence>
<reference evidence="1 2" key="1">
    <citation type="submission" date="2017-10" db="EMBL/GenBank/DDBJ databases">
        <title>Comparative genomics in systemic dimorphic fungi from Ajellomycetaceae.</title>
        <authorList>
            <person name="Munoz J.F."/>
            <person name="Mcewen J.G."/>
            <person name="Clay O.K."/>
            <person name="Cuomo C.A."/>
        </authorList>
    </citation>
    <scope>NUCLEOTIDE SEQUENCE [LARGE SCALE GENOMIC DNA]</scope>
    <source>
        <strain evidence="1 2">UAMH5409</strain>
    </source>
</reference>
<keyword evidence="2" id="KW-1185">Reference proteome</keyword>
<dbReference type="AlphaFoldDB" id="A0A2B7Y6B5"/>
<gene>
    <name evidence="1" type="ORF">AJ79_01657</name>
</gene>